<feature type="transmembrane region" description="Helical" evidence="5">
    <location>
        <begin position="220"/>
        <end position="241"/>
    </location>
</feature>
<feature type="transmembrane region" description="Helical" evidence="5">
    <location>
        <begin position="154"/>
        <end position="175"/>
    </location>
</feature>
<comment type="subcellular location">
    <subcellularLocation>
        <location evidence="1">Membrane</location>
        <topology evidence="1">Multi-pass membrane protein</topology>
    </subcellularLocation>
</comment>
<feature type="transmembrane region" description="Helical" evidence="5">
    <location>
        <begin position="12"/>
        <end position="36"/>
    </location>
</feature>
<evidence type="ECO:0000256" key="4">
    <source>
        <dbReference type="ARBA" id="ARBA00023136"/>
    </source>
</evidence>
<feature type="transmembrane region" description="Helical" evidence="5">
    <location>
        <begin position="187"/>
        <end position="208"/>
    </location>
</feature>
<keyword evidence="2 5" id="KW-0812">Transmembrane</keyword>
<sequence length="243" mass="27357">MATGRSSVMIKVITAVVCAFAAILMIILSVSTTYWLQWQIASDGRNITHYRGLFRHCWESRDNVTNELQTYDGRTDCDGKFTDFKTASILMGILTIATDYWRVWWLEAKAISGVQFHHEGLFHTCLETTINNTVVAADKCTDLHTLGRPDWNGVTIAFMVLGLLFHFIAFIVAIVAACRKGHPFPSFWVAGMFFVAAILVVIALLVYTFHNWKRDVFFSWSYGGGWSTVALSIIAVVLIMADR</sequence>
<dbReference type="InterPro" id="IPR050579">
    <property type="entry name" value="PMP-22/EMP/MP20-like"/>
</dbReference>
<reference evidence="6" key="2">
    <citation type="journal article" date="2023" name="Science">
        <title>Genomic signatures of disease resistance in endangered staghorn corals.</title>
        <authorList>
            <person name="Vollmer S.V."/>
            <person name="Selwyn J.D."/>
            <person name="Despard B.A."/>
            <person name="Roesel C.L."/>
        </authorList>
    </citation>
    <scope>NUCLEOTIDE SEQUENCE</scope>
    <source>
        <strain evidence="6">K2</strain>
    </source>
</reference>
<dbReference type="PANTHER" id="PTHR10671:SF108">
    <property type="entry name" value="CLAUDIN FAMILY PROTEIN-RELATED"/>
    <property type="match status" value="1"/>
</dbReference>
<dbReference type="PANTHER" id="PTHR10671">
    <property type="entry name" value="EPITHELIAL MEMBRANE PROTEIN-RELATED"/>
    <property type="match status" value="1"/>
</dbReference>
<evidence type="ECO:0000313" key="7">
    <source>
        <dbReference type="Proteomes" id="UP001249851"/>
    </source>
</evidence>
<keyword evidence="7" id="KW-1185">Reference proteome</keyword>
<reference evidence="6" key="1">
    <citation type="journal article" date="2023" name="G3 (Bethesda)">
        <title>Whole genome assembly and annotation of the endangered Caribbean coral Acropora cervicornis.</title>
        <authorList>
            <person name="Selwyn J.D."/>
            <person name="Vollmer S.V."/>
        </authorList>
    </citation>
    <scope>NUCLEOTIDE SEQUENCE</scope>
    <source>
        <strain evidence="6">K2</strain>
    </source>
</reference>
<evidence type="ECO:0000256" key="3">
    <source>
        <dbReference type="ARBA" id="ARBA00022989"/>
    </source>
</evidence>
<protein>
    <submittedName>
        <fullName evidence="6">Uncharacterized protein</fullName>
    </submittedName>
</protein>
<evidence type="ECO:0000256" key="5">
    <source>
        <dbReference type="SAM" id="Phobius"/>
    </source>
</evidence>
<name>A0AAD9PRY9_ACRCE</name>
<accession>A0AAD9PRY9</accession>
<keyword evidence="3 5" id="KW-1133">Transmembrane helix</keyword>
<dbReference type="EMBL" id="JARQWQ010000161">
    <property type="protein sequence ID" value="KAK2547965.1"/>
    <property type="molecule type" value="Genomic_DNA"/>
</dbReference>
<proteinExistence type="predicted"/>
<evidence type="ECO:0000313" key="6">
    <source>
        <dbReference type="EMBL" id="KAK2547965.1"/>
    </source>
</evidence>
<dbReference type="Pfam" id="PF00822">
    <property type="entry name" value="PMP22_Claudin"/>
    <property type="match status" value="1"/>
</dbReference>
<gene>
    <name evidence="6" type="ORF">P5673_031989</name>
</gene>
<dbReference type="AlphaFoldDB" id="A0AAD9PRY9"/>
<dbReference type="Proteomes" id="UP001249851">
    <property type="component" value="Unassembled WGS sequence"/>
</dbReference>
<evidence type="ECO:0000256" key="2">
    <source>
        <dbReference type="ARBA" id="ARBA00022692"/>
    </source>
</evidence>
<organism evidence="6 7">
    <name type="scientific">Acropora cervicornis</name>
    <name type="common">Staghorn coral</name>
    <dbReference type="NCBI Taxonomy" id="6130"/>
    <lineage>
        <taxon>Eukaryota</taxon>
        <taxon>Metazoa</taxon>
        <taxon>Cnidaria</taxon>
        <taxon>Anthozoa</taxon>
        <taxon>Hexacorallia</taxon>
        <taxon>Scleractinia</taxon>
        <taxon>Astrocoeniina</taxon>
        <taxon>Acroporidae</taxon>
        <taxon>Acropora</taxon>
    </lineage>
</organism>
<evidence type="ECO:0000256" key="1">
    <source>
        <dbReference type="ARBA" id="ARBA00004141"/>
    </source>
</evidence>
<comment type="caution">
    <text evidence="6">The sequence shown here is derived from an EMBL/GenBank/DDBJ whole genome shotgun (WGS) entry which is preliminary data.</text>
</comment>
<keyword evidence="4 5" id="KW-0472">Membrane</keyword>
<dbReference type="InterPro" id="IPR004031">
    <property type="entry name" value="PMP22/EMP/MP20/Claudin"/>
</dbReference>
<dbReference type="GO" id="GO:0005886">
    <property type="term" value="C:plasma membrane"/>
    <property type="evidence" value="ECO:0007669"/>
    <property type="project" value="TreeGrafter"/>
</dbReference>
<dbReference type="Gene3D" id="1.20.140.150">
    <property type="match status" value="2"/>
</dbReference>